<comment type="caution">
    <text evidence="1">The sequence shown here is derived from an EMBL/GenBank/DDBJ whole genome shotgun (WGS) entry which is preliminary data.</text>
</comment>
<dbReference type="RefSeq" id="WP_123589425.1">
    <property type="nucleotide sequence ID" value="NZ_AYKH01000014.1"/>
</dbReference>
<keyword evidence="2" id="KW-1185">Reference proteome</keyword>
<dbReference type="EMBL" id="AYKH01000014">
    <property type="protein sequence ID" value="ROO27249.1"/>
    <property type="molecule type" value="Genomic_DNA"/>
</dbReference>
<evidence type="ECO:0008006" key="3">
    <source>
        <dbReference type="Google" id="ProtNLM"/>
    </source>
</evidence>
<name>A0A423PNT0_9GAMM</name>
<dbReference type="Proteomes" id="UP000283993">
    <property type="component" value="Unassembled WGS sequence"/>
</dbReference>
<dbReference type="InterPro" id="IPR049708">
    <property type="entry name" value="PP0621-like"/>
</dbReference>
<gene>
    <name evidence="1" type="ORF">SAOR_08770</name>
</gene>
<reference evidence="1 2" key="1">
    <citation type="submission" date="2013-10" db="EMBL/GenBank/DDBJ databases">
        <title>Salinisphaera orenii MK-B5 Genome Sequencing.</title>
        <authorList>
            <person name="Lai Q."/>
            <person name="Li C."/>
            <person name="Shao Z."/>
        </authorList>
    </citation>
    <scope>NUCLEOTIDE SEQUENCE [LARGE SCALE GENOMIC DNA]</scope>
    <source>
        <strain evidence="1 2">MK-B5</strain>
    </source>
</reference>
<organism evidence="1 2">
    <name type="scientific">Salinisphaera orenii MK-B5</name>
    <dbReference type="NCBI Taxonomy" id="856730"/>
    <lineage>
        <taxon>Bacteria</taxon>
        <taxon>Pseudomonadati</taxon>
        <taxon>Pseudomonadota</taxon>
        <taxon>Gammaproteobacteria</taxon>
        <taxon>Salinisphaerales</taxon>
        <taxon>Salinisphaeraceae</taxon>
        <taxon>Salinisphaera</taxon>
    </lineage>
</organism>
<accession>A0A423PNT0</accession>
<protein>
    <recommendedName>
        <fullName evidence="3">MYND finger</fullName>
    </recommendedName>
</protein>
<evidence type="ECO:0000313" key="1">
    <source>
        <dbReference type="EMBL" id="ROO27249.1"/>
    </source>
</evidence>
<sequence>MARLLGLLLIIGIAWLAFRQLAGGARTRMHRREAPPEFERTVRCERCGVHLPLSLAERDGDDYVCSEHACRSRS</sequence>
<dbReference type="AlphaFoldDB" id="A0A423PNT0"/>
<proteinExistence type="predicted"/>
<dbReference type="NCBIfam" id="NF041023">
    <property type="entry name" value="PP0621_fam"/>
    <property type="match status" value="1"/>
</dbReference>
<evidence type="ECO:0000313" key="2">
    <source>
        <dbReference type="Proteomes" id="UP000283993"/>
    </source>
</evidence>